<evidence type="ECO:0000313" key="4">
    <source>
        <dbReference type="Proteomes" id="UP000465302"/>
    </source>
</evidence>
<dbReference type="Proteomes" id="UP000465302">
    <property type="component" value="Unassembled WGS sequence"/>
</dbReference>
<evidence type="ECO:0000259" key="2">
    <source>
        <dbReference type="PROSITE" id="PS51903"/>
    </source>
</evidence>
<dbReference type="Pfam" id="PF02861">
    <property type="entry name" value="Clp_N"/>
    <property type="match status" value="2"/>
</dbReference>
<keyword evidence="3" id="KW-0645">Protease</keyword>
<sequence length="190" mass="20801">MTMFERFSRNARVAVVLAQEEARETNSDEIRPEHLLVGVLQSAGRDLSRLLGGFGLTADAVRDRLVAATYGPDESFDDDADALRSIGIDLRAVRENVDLTFGAGAFDNALRKSGRRRRRRGHIPFVKPTKKALELSLREALAHKDNGIGCEHLLLGILRGGDKFTLGLIAERVDPSVLRSAIDDLLAKAA</sequence>
<keyword evidence="1" id="KW-0677">Repeat</keyword>
<keyword evidence="3" id="KW-0378">Hydrolase</keyword>
<comment type="caution">
    <text evidence="3">The sequence shown here is derived from an EMBL/GenBank/DDBJ whole genome shotgun (WGS) entry which is preliminary data.</text>
</comment>
<dbReference type="GO" id="GO:0006508">
    <property type="term" value="P:proteolysis"/>
    <property type="evidence" value="ECO:0007669"/>
    <property type="project" value="UniProtKB-KW"/>
</dbReference>
<dbReference type="GO" id="GO:0008233">
    <property type="term" value="F:peptidase activity"/>
    <property type="evidence" value="ECO:0007669"/>
    <property type="project" value="UniProtKB-KW"/>
</dbReference>
<protein>
    <submittedName>
        <fullName evidence="3">Clp protease</fullName>
    </submittedName>
</protein>
<gene>
    <name evidence="3" type="ORF">MAGR_39860</name>
</gene>
<dbReference type="AlphaFoldDB" id="A0A7I9W4B3"/>
<dbReference type="Gene3D" id="1.10.1780.10">
    <property type="entry name" value="Clp, N-terminal domain"/>
    <property type="match status" value="2"/>
</dbReference>
<dbReference type="PROSITE" id="PS51903">
    <property type="entry name" value="CLP_R"/>
    <property type="match status" value="1"/>
</dbReference>
<feature type="domain" description="Clp R" evidence="2">
    <location>
        <begin position="4"/>
        <end position="188"/>
    </location>
</feature>
<name>A0A7I9W4B3_MYCAG</name>
<proteinExistence type="predicted"/>
<dbReference type="InterPro" id="IPR004176">
    <property type="entry name" value="Clp_R_N"/>
</dbReference>
<organism evidence="3 4">
    <name type="scientific">Mycolicibacterium agri</name>
    <name type="common">Mycobacterium agri</name>
    <dbReference type="NCBI Taxonomy" id="36811"/>
    <lineage>
        <taxon>Bacteria</taxon>
        <taxon>Bacillati</taxon>
        <taxon>Actinomycetota</taxon>
        <taxon>Actinomycetes</taxon>
        <taxon>Mycobacteriales</taxon>
        <taxon>Mycobacteriaceae</taxon>
        <taxon>Mycolicibacterium</taxon>
    </lineage>
</organism>
<reference evidence="3 4" key="1">
    <citation type="journal article" date="2019" name="Emerg. Microbes Infect.">
        <title>Comprehensive subspecies identification of 175 nontuberculous mycobacteria species based on 7547 genomic profiles.</title>
        <authorList>
            <person name="Matsumoto Y."/>
            <person name="Kinjo T."/>
            <person name="Motooka D."/>
            <person name="Nabeya D."/>
            <person name="Jung N."/>
            <person name="Uechi K."/>
            <person name="Horii T."/>
            <person name="Iida T."/>
            <person name="Fujita J."/>
            <person name="Nakamura S."/>
        </authorList>
    </citation>
    <scope>NUCLEOTIDE SEQUENCE [LARGE SCALE GENOMIC DNA]</scope>
    <source>
        <strain evidence="3 4">JCM 6377</strain>
    </source>
</reference>
<evidence type="ECO:0000313" key="3">
    <source>
        <dbReference type="EMBL" id="GFG52545.1"/>
    </source>
</evidence>
<dbReference type="SUPFAM" id="SSF81923">
    <property type="entry name" value="Double Clp-N motif"/>
    <property type="match status" value="2"/>
</dbReference>
<dbReference type="InterPro" id="IPR036628">
    <property type="entry name" value="Clp_N_dom_sf"/>
</dbReference>
<evidence type="ECO:0000256" key="1">
    <source>
        <dbReference type="PROSITE-ProRule" id="PRU01251"/>
    </source>
</evidence>
<accession>A0A7I9W4B3</accession>
<dbReference type="EMBL" id="BLKS01000001">
    <property type="protein sequence ID" value="GFG52545.1"/>
    <property type="molecule type" value="Genomic_DNA"/>
</dbReference>